<dbReference type="PANTHER" id="PTHR30336">
    <property type="entry name" value="INNER MEMBRANE PROTEIN, PROBABLE PERMEASE"/>
    <property type="match status" value="1"/>
</dbReference>
<dbReference type="InterPro" id="IPR051599">
    <property type="entry name" value="Cell_Envelope_Assoc"/>
</dbReference>
<dbReference type="Proteomes" id="UP000033514">
    <property type="component" value="Unassembled WGS sequence"/>
</dbReference>
<dbReference type="InterPro" id="IPR003848">
    <property type="entry name" value="DUF218"/>
</dbReference>
<dbReference type="STRING" id="361041.VW35_07540"/>
<feature type="transmembrane region" description="Helical" evidence="1">
    <location>
        <begin position="39"/>
        <end position="62"/>
    </location>
</feature>
<evidence type="ECO:0000313" key="3">
    <source>
        <dbReference type="EMBL" id="KKB80254.1"/>
    </source>
</evidence>
<dbReference type="GO" id="GO:0043164">
    <property type="term" value="P:Gram-negative-bacterium-type cell wall biogenesis"/>
    <property type="evidence" value="ECO:0007669"/>
    <property type="project" value="TreeGrafter"/>
</dbReference>
<dbReference type="InterPro" id="IPR014729">
    <property type="entry name" value="Rossmann-like_a/b/a_fold"/>
</dbReference>
<evidence type="ECO:0000313" key="4">
    <source>
        <dbReference type="Proteomes" id="UP000033514"/>
    </source>
</evidence>
<name>A0A0F5LDJ1_9HYPH</name>
<dbReference type="AlphaFoldDB" id="A0A0F5LDJ1"/>
<dbReference type="PANTHER" id="PTHR30336:SF4">
    <property type="entry name" value="ENVELOPE BIOGENESIS FACTOR ELYC"/>
    <property type="match status" value="1"/>
</dbReference>
<dbReference type="Gene3D" id="3.40.50.620">
    <property type="entry name" value="HUPs"/>
    <property type="match status" value="1"/>
</dbReference>
<dbReference type="PATRIC" id="fig|361041.3.peg.845"/>
<dbReference type="RefSeq" id="WP_046142316.1">
    <property type="nucleotide sequence ID" value="NZ_LAJG01000014.1"/>
</dbReference>
<keyword evidence="4" id="KW-1185">Reference proteome</keyword>
<reference evidence="3 4" key="1">
    <citation type="submission" date="2015-03" db="EMBL/GenBank/DDBJ databases">
        <authorList>
            <person name="Hassan Y.I."/>
            <person name="Lepp D."/>
            <person name="Zhou T."/>
        </authorList>
    </citation>
    <scope>NUCLEOTIDE SEQUENCE [LARGE SCALE GENOMIC DNA]</scope>
    <source>
        <strain evidence="3 4">GH2-10</strain>
    </source>
</reference>
<organism evidence="3 4">
    <name type="scientific">Devosia soli</name>
    <dbReference type="NCBI Taxonomy" id="361041"/>
    <lineage>
        <taxon>Bacteria</taxon>
        <taxon>Pseudomonadati</taxon>
        <taxon>Pseudomonadota</taxon>
        <taxon>Alphaproteobacteria</taxon>
        <taxon>Hyphomicrobiales</taxon>
        <taxon>Devosiaceae</taxon>
        <taxon>Devosia</taxon>
    </lineage>
</organism>
<proteinExistence type="predicted"/>
<dbReference type="GO" id="GO:0000270">
    <property type="term" value="P:peptidoglycan metabolic process"/>
    <property type="evidence" value="ECO:0007669"/>
    <property type="project" value="TreeGrafter"/>
</dbReference>
<accession>A0A0F5LDJ1</accession>
<sequence length="263" mass="28301">MFFIASKVFWILAQPLSVVFLIVLIGLILVLIGRRRLGVAALVMGLLVHGTVSFTNLGYLILQPLEDRFQAPTNPPSEVDAIIMLGGATLGRPSAARQIAELNDAGDRLTTTLWLAGQYPAAKILISGGSGVMSGEGEAEATTAQRFFLAQGINAGRLVLEGDSRNTDENVANTKAFLDADADRLILVTSAFHMPRSVGIFRKAGIEVIPWPTDYRTPGPDNFGVDLANPVQNLLVSTVGIKEWIGLLIYYWTGKTTELLPGP</sequence>
<gene>
    <name evidence="3" type="ORF">VW35_07540</name>
</gene>
<feature type="transmembrane region" description="Helical" evidence="1">
    <location>
        <begin position="12"/>
        <end position="32"/>
    </location>
</feature>
<dbReference type="Pfam" id="PF02698">
    <property type="entry name" value="DUF218"/>
    <property type="match status" value="1"/>
</dbReference>
<dbReference type="GO" id="GO:0005886">
    <property type="term" value="C:plasma membrane"/>
    <property type="evidence" value="ECO:0007669"/>
    <property type="project" value="TreeGrafter"/>
</dbReference>
<evidence type="ECO:0000259" key="2">
    <source>
        <dbReference type="Pfam" id="PF02698"/>
    </source>
</evidence>
<keyword evidence="1" id="KW-1133">Transmembrane helix</keyword>
<protein>
    <recommendedName>
        <fullName evidence="2">DUF218 domain-containing protein</fullName>
    </recommendedName>
</protein>
<dbReference type="OrthoDB" id="9809813at2"/>
<feature type="domain" description="DUF218" evidence="2">
    <location>
        <begin position="80"/>
        <end position="246"/>
    </location>
</feature>
<keyword evidence="1" id="KW-0812">Transmembrane</keyword>
<dbReference type="EMBL" id="LAJG01000014">
    <property type="protein sequence ID" value="KKB80254.1"/>
    <property type="molecule type" value="Genomic_DNA"/>
</dbReference>
<keyword evidence="1" id="KW-0472">Membrane</keyword>
<comment type="caution">
    <text evidence="3">The sequence shown here is derived from an EMBL/GenBank/DDBJ whole genome shotgun (WGS) entry which is preliminary data.</text>
</comment>
<dbReference type="CDD" id="cd06259">
    <property type="entry name" value="YdcF-like"/>
    <property type="match status" value="1"/>
</dbReference>
<evidence type="ECO:0000256" key="1">
    <source>
        <dbReference type="SAM" id="Phobius"/>
    </source>
</evidence>